<evidence type="ECO:0000259" key="2">
    <source>
        <dbReference type="PROSITE" id="PS50004"/>
    </source>
</evidence>
<feature type="domain" description="C2" evidence="2">
    <location>
        <begin position="392"/>
        <end position="513"/>
    </location>
</feature>
<dbReference type="Pfam" id="PF00168">
    <property type="entry name" value="C2"/>
    <property type="match status" value="1"/>
</dbReference>
<dbReference type="Pfam" id="PF01823">
    <property type="entry name" value="MACPF"/>
    <property type="match status" value="1"/>
</dbReference>
<dbReference type="InterPro" id="IPR035892">
    <property type="entry name" value="C2_domain_sf"/>
</dbReference>
<dbReference type="SMART" id="SM00239">
    <property type="entry name" value="C2"/>
    <property type="match status" value="1"/>
</dbReference>
<dbReference type="InterPro" id="IPR052784">
    <property type="entry name" value="Perforin-1_pore-forming"/>
</dbReference>
<evidence type="ECO:0000256" key="1">
    <source>
        <dbReference type="SAM" id="MobiDB-lite"/>
    </source>
</evidence>
<feature type="domain" description="MACPF" evidence="3">
    <location>
        <begin position="33"/>
        <end position="373"/>
    </location>
</feature>
<comment type="caution">
    <text evidence="4">The sequence shown here is derived from an EMBL/GenBank/DDBJ whole genome shotgun (WGS) entry which is preliminary data.</text>
</comment>
<accession>A0AAD3RHE3</accession>
<organism evidence="4 5">
    <name type="scientific">Lates japonicus</name>
    <name type="common">Japanese lates</name>
    <dbReference type="NCBI Taxonomy" id="270547"/>
    <lineage>
        <taxon>Eukaryota</taxon>
        <taxon>Metazoa</taxon>
        <taxon>Chordata</taxon>
        <taxon>Craniata</taxon>
        <taxon>Vertebrata</taxon>
        <taxon>Euteleostomi</taxon>
        <taxon>Actinopterygii</taxon>
        <taxon>Neopterygii</taxon>
        <taxon>Teleostei</taxon>
        <taxon>Neoteleostei</taxon>
        <taxon>Acanthomorphata</taxon>
        <taxon>Carangaria</taxon>
        <taxon>Carangaria incertae sedis</taxon>
        <taxon>Centropomidae</taxon>
        <taxon>Lates</taxon>
    </lineage>
</organism>
<dbReference type="CDD" id="cd04032">
    <property type="entry name" value="C2_Perforin"/>
    <property type="match status" value="1"/>
</dbReference>
<dbReference type="SMART" id="SM00457">
    <property type="entry name" value="MACPF"/>
    <property type="match status" value="1"/>
</dbReference>
<feature type="region of interest" description="Disordered" evidence="1">
    <location>
        <begin position="1"/>
        <end position="20"/>
    </location>
</feature>
<dbReference type="SUPFAM" id="SSF49562">
    <property type="entry name" value="C2 domain (Calcium/lipid-binding domain, CaLB)"/>
    <property type="match status" value="1"/>
</dbReference>
<protein>
    <submittedName>
        <fullName evidence="4">Perforin-1-like protein</fullName>
    </submittedName>
</protein>
<dbReference type="Gene3D" id="2.60.40.150">
    <property type="entry name" value="C2 domain"/>
    <property type="match status" value="1"/>
</dbReference>
<gene>
    <name evidence="4" type="ORF">AKAME5_001968400</name>
</gene>
<dbReference type="GO" id="GO:0051607">
    <property type="term" value="P:defense response to virus"/>
    <property type="evidence" value="ECO:0007669"/>
    <property type="project" value="TreeGrafter"/>
</dbReference>
<dbReference type="PANTHER" id="PTHR46096:SF5">
    <property type="entry name" value="PERFORIN 1.2 PRECURSOR-RELATED"/>
    <property type="match status" value="1"/>
</dbReference>
<dbReference type="Proteomes" id="UP001279410">
    <property type="component" value="Unassembled WGS sequence"/>
</dbReference>
<reference evidence="4" key="1">
    <citation type="submission" date="2022-08" db="EMBL/GenBank/DDBJ databases">
        <title>Genome sequencing of akame (Lates japonicus).</title>
        <authorList>
            <person name="Hashiguchi Y."/>
            <person name="Takahashi H."/>
        </authorList>
    </citation>
    <scope>NUCLEOTIDE SEQUENCE</scope>
    <source>
        <strain evidence="4">Kochi</strain>
    </source>
</reference>
<dbReference type="GO" id="GO:0005509">
    <property type="term" value="F:calcium ion binding"/>
    <property type="evidence" value="ECO:0007669"/>
    <property type="project" value="InterPro"/>
</dbReference>
<evidence type="ECO:0000259" key="3">
    <source>
        <dbReference type="PROSITE" id="PS51412"/>
    </source>
</evidence>
<dbReference type="GO" id="GO:0001771">
    <property type="term" value="P:immunological synapse formation"/>
    <property type="evidence" value="ECO:0007669"/>
    <property type="project" value="TreeGrafter"/>
</dbReference>
<evidence type="ECO:0000313" key="4">
    <source>
        <dbReference type="EMBL" id="GLD68371.1"/>
    </source>
</evidence>
<dbReference type="GO" id="GO:0001913">
    <property type="term" value="P:T cell mediated cytotoxicity"/>
    <property type="evidence" value="ECO:0007669"/>
    <property type="project" value="TreeGrafter"/>
</dbReference>
<dbReference type="InterPro" id="IPR000008">
    <property type="entry name" value="C2_dom"/>
</dbReference>
<dbReference type="PROSITE" id="PS50004">
    <property type="entry name" value="C2"/>
    <property type="match status" value="1"/>
</dbReference>
<feature type="region of interest" description="Disordered" evidence="1">
    <location>
        <begin position="550"/>
        <end position="572"/>
    </location>
</feature>
<dbReference type="EMBL" id="BRZM01000133">
    <property type="protein sequence ID" value="GLD68371.1"/>
    <property type="molecule type" value="Genomic_DNA"/>
</dbReference>
<evidence type="ECO:0000313" key="5">
    <source>
        <dbReference type="Proteomes" id="UP001279410"/>
    </source>
</evidence>
<dbReference type="GO" id="GO:0022829">
    <property type="term" value="F:wide pore channel activity"/>
    <property type="evidence" value="ECO:0007669"/>
    <property type="project" value="TreeGrafter"/>
</dbReference>
<name>A0AAD3RHE3_LATJO</name>
<dbReference type="PANTHER" id="PTHR46096">
    <property type="entry name" value="PERFORIN-1"/>
    <property type="match status" value="1"/>
</dbReference>
<feature type="compositionally biased region" description="Low complexity" evidence="1">
    <location>
        <begin position="7"/>
        <end position="18"/>
    </location>
</feature>
<dbReference type="PROSITE" id="PS51412">
    <property type="entry name" value="MACPF_2"/>
    <property type="match status" value="1"/>
</dbReference>
<dbReference type="InterPro" id="IPR020864">
    <property type="entry name" value="MACPF"/>
</dbReference>
<dbReference type="InterPro" id="IPR037300">
    <property type="entry name" value="Perforin-1_C2"/>
</dbReference>
<keyword evidence="5" id="KW-1185">Reference proteome</keyword>
<sequence>MKQLLDSSSFSCEPPSSSVHPDNITITCLKTSSFTECQQLPFVPGHNLAGEGFNVVKMQTSGASVVDVKNFMVGGAQGNCTVCFNHLLNQTQKLPVSVLDWRIKVQCRRSLSSKVFESSQSVMKEMSSSLGTSWKVGLSIAGLNGFAVGGSHSISSQFAESHSRKDKFSFTTHNFNCKYYTFRLHSHPPLSKEFKVSLKNLPSTYHHKNTSAFQHFISIYGTHFIRRVHLGGRVHSMTAIRTCEAAMSKLSVRTVSNCLSVEASATIKGVTAKASSEFCRKKSKSLKTGATFSQAFSDRTTEVLGGDGDVGDILFNPSGAAGYKKWLRSLRRVPGVVSYQISPLHLLVSDNPILKSSLRDAISDYIRKSAKALRCSPSCKIGNQNRNCACQCKGHRMVDSNCCPAEPGVARLNVTVVQAQGLWGDYFSKTDGYVKIFYSGQSATTPVIWNNDFPRWNYLVRFQTVNLRHRVPVVFEVWDRDNVWDDDLLGKVSVIPTMGRNVHKTFKLKHGSLFVQLSAVCAPSLQGSLCENYVASPDYQGIMGYRREEPEDHWGSGRSAQEAHGAYDNSLL</sequence>
<proteinExistence type="predicted"/>
<dbReference type="AlphaFoldDB" id="A0AAD3RHE3"/>
<dbReference type="GO" id="GO:0140911">
    <property type="term" value="F:pore-forming activity"/>
    <property type="evidence" value="ECO:0007669"/>
    <property type="project" value="InterPro"/>
</dbReference>
<dbReference type="GO" id="GO:0016020">
    <property type="term" value="C:membrane"/>
    <property type="evidence" value="ECO:0007669"/>
    <property type="project" value="TreeGrafter"/>
</dbReference>